<dbReference type="Gene3D" id="3.40.50.1820">
    <property type="entry name" value="alpha/beta hydrolase"/>
    <property type="match status" value="1"/>
</dbReference>
<feature type="domain" description="AB hydrolase-1" evidence="1">
    <location>
        <begin position="31"/>
        <end position="277"/>
    </location>
</feature>
<dbReference type="InterPro" id="IPR000073">
    <property type="entry name" value="AB_hydrolase_1"/>
</dbReference>
<evidence type="ECO:0000313" key="2">
    <source>
        <dbReference type="EMBL" id="KKN91032.1"/>
    </source>
</evidence>
<comment type="caution">
    <text evidence="2">The sequence shown here is derived from an EMBL/GenBank/DDBJ whole genome shotgun (WGS) entry which is preliminary data.</text>
</comment>
<dbReference type="AlphaFoldDB" id="A0A0F9UU76"/>
<name>A0A0F9UU76_9ZZZZ</name>
<dbReference type="GO" id="GO:0016020">
    <property type="term" value="C:membrane"/>
    <property type="evidence" value="ECO:0007669"/>
    <property type="project" value="TreeGrafter"/>
</dbReference>
<dbReference type="PANTHER" id="PTHR43798">
    <property type="entry name" value="MONOACYLGLYCEROL LIPASE"/>
    <property type="match status" value="1"/>
</dbReference>
<dbReference type="InterPro" id="IPR050266">
    <property type="entry name" value="AB_hydrolase_sf"/>
</dbReference>
<reference evidence="2" key="1">
    <citation type="journal article" date="2015" name="Nature">
        <title>Complex archaea that bridge the gap between prokaryotes and eukaryotes.</title>
        <authorList>
            <person name="Spang A."/>
            <person name="Saw J.H."/>
            <person name="Jorgensen S.L."/>
            <person name="Zaremba-Niedzwiedzka K."/>
            <person name="Martijn J."/>
            <person name="Lind A.E."/>
            <person name="van Eijk R."/>
            <person name="Schleper C."/>
            <person name="Guy L."/>
            <person name="Ettema T.J."/>
        </authorList>
    </citation>
    <scope>NUCLEOTIDE SEQUENCE</scope>
</reference>
<sequence>MTLLPWSHKTSAGFIMRGWHTQPSDKPLLHFLHGNGFCCRTYEPFLALLAEHFDLWLCDLQGHGDTDHGGDFLGWNRNAQLAHEAFEAGRKQFGDVPLYACGHSFGGVLTALTLAAHPHLFQRAVLLDPVLFPMKLIALRTSLSLIGRRRNSMSEKARGRRHHWPDRETAYGALHNRGMFRGWEEAAFRGHIDHALRQHEDRSVELKCRPSREAEVFESWPVRLWHGLRRIRTPALVMHGDKTYPFVIESARRLAAINANIASQMLPGGHCFMLEDSRQAATSVKRFLLDD</sequence>
<gene>
    <name evidence="2" type="ORF">LCGC14_0222340</name>
</gene>
<protein>
    <recommendedName>
        <fullName evidence="1">AB hydrolase-1 domain-containing protein</fullName>
    </recommendedName>
</protein>
<organism evidence="2">
    <name type="scientific">marine sediment metagenome</name>
    <dbReference type="NCBI Taxonomy" id="412755"/>
    <lineage>
        <taxon>unclassified sequences</taxon>
        <taxon>metagenomes</taxon>
        <taxon>ecological metagenomes</taxon>
    </lineage>
</organism>
<proteinExistence type="predicted"/>
<dbReference type="EMBL" id="LAZR01000106">
    <property type="protein sequence ID" value="KKN91032.1"/>
    <property type="molecule type" value="Genomic_DNA"/>
</dbReference>
<accession>A0A0F9UU76</accession>
<dbReference type="Pfam" id="PF12697">
    <property type="entry name" value="Abhydrolase_6"/>
    <property type="match status" value="1"/>
</dbReference>
<dbReference type="InterPro" id="IPR029058">
    <property type="entry name" value="AB_hydrolase_fold"/>
</dbReference>
<evidence type="ECO:0000259" key="1">
    <source>
        <dbReference type="Pfam" id="PF12697"/>
    </source>
</evidence>
<dbReference type="SUPFAM" id="SSF53474">
    <property type="entry name" value="alpha/beta-Hydrolases"/>
    <property type="match status" value="1"/>
</dbReference>
<dbReference type="PANTHER" id="PTHR43798:SF33">
    <property type="entry name" value="HYDROLASE, PUTATIVE (AFU_ORTHOLOGUE AFUA_2G14860)-RELATED"/>
    <property type="match status" value="1"/>
</dbReference>